<dbReference type="PANTHER" id="PTHR37981:SF1">
    <property type="entry name" value="SGNH HYDROLASE-TYPE ESTERASE DOMAIN-CONTAINING PROTEIN"/>
    <property type="match status" value="1"/>
</dbReference>
<sequence length="291" mass="31025">MRAAAMMSSLLVFLTAATPATAITPSVRFHHYVALGDSYASGPGIPDQGNEPAGCGRASRNYPGQLANWLRVPDFRDVTCGGATTAHMTAPQRVPGGENPPQFDALRQETDLVTITIGGNDVGFSQIMDACGRAGAADPTGSPCRAHFTASGSDVLAQRVEATGKRVRAVLAGVKERSPNAVVLVVGYLRILPPETGCWPQVPFAAGDNAYFDRVQESLNRTLAEVARSAGARFVTPYTYSLDRDSCQPPERRWVEPLRPAAPAQAVHPNENGMKIVAGLAWLTLRFARTP</sequence>
<dbReference type="Gene3D" id="3.40.50.1110">
    <property type="entry name" value="SGNH hydrolase"/>
    <property type="match status" value="1"/>
</dbReference>
<keyword evidence="3" id="KW-0732">Signal</keyword>
<dbReference type="GO" id="GO:0004806">
    <property type="term" value="F:triacylglycerol lipase activity"/>
    <property type="evidence" value="ECO:0007669"/>
    <property type="project" value="TreeGrafter"/>
</dbReference>
<dbReference type="GO" id="GO:0019433">
    <property type="term" value="P:triglyceride catabolic process"/>
    <property type="evidence" value="ECO:0007669"/>
    <property type="project" value="TreeGrafter"/>
</dbReference>
<dbReference type="Pfam" id="PF13472">
    <property type="entry name" value="Lipase_GDSL_2"/>
    <property type="match status" value="1"/>
</dbReference>
<dbReference type="STRING" id="1271860.SAMN05216174_1148"/>
<dbReference type="InterPro" id="IPR037460">
    <property type="entry name" value="SEST-like"/>
</dbReference>
<evidence type="ECO:0000313" key="6">
    <source>
        <dbReference type="Proteomes" id="UP000199501"/>
    </source>
</evidence>
<name>A0A1G6W4G0_9PSEU</name>
<dbReference type="SUPFAM" id="SSF52266">
    <property type="entry name" value="SGNH hydrolase"/>
    <property type="match status" value="1"/>
</dbReference>
<feature type="disulfide bond" evidence="2">
    <location>
        <begin position="55"/>
        <end position="80"/>
    </location>
</feature>
<dbReference type="Proteomes" id="UP000199501">
    <property type="component" value="Unassembled WGS sequence"/>
</dbReference>
<feature type="disulfide bond" evidence="2">
    <location>
        <begin position="131"/>
        <end position="144"/>
    </location>
</feature>
<feature type="active site" evidence="1">
    <location>
        <position position="268"/>
    </location>
</feature>
<dbReference type="PANTHER" id="PTHR37981">
    <property type="entry name" value="LIPASE 2"/>
    <property type="match status" value="1"/>
</dbReference>
<keyword evidence="2" id="KW-1015">Disulfide bond</keyword>
<feature type="chain" id="PRO_5011649112" evidence="3">
    <location>
        <begin position="23"/>
        <end position="291"/>
    </location>
</feature>
<accession>A0A1G6W4G0</accession>
<evidence type="ECO:0000259" key="4">
    <source>
        <dbReference type="Pfam" id="PF13472"/>
    </source>
</evidence>
<feature type="domain" description="SGNH hydrolase-type esterase" evidence="4">
    <location>
        <begin position="34"/>
        <end position="276"/>
    </location>
</feature>
<protein>
    <submittedName>
        <fullName evidence="5">GDSL-like Lipase/Acylhydrolase family protein</fullName>
    </submittedName>
</protein>
<feature type="disulfide bond" evidence="2">
    <location>
        <begin position="198"/>
        <end position="247"/>
    </location>
</feature>
<dbReference type="InterPro" id="IPR013830">
    <property type="entry name" value="SGNH_hydro"/>
</dbReference>
<dbReference type="InterPro" id="IPR036514">
    <property type="entry name" value="SGNH_hydro_sf"/>
</dbReference>
<evidence type="ECO:0000256" key="1">
    <source>
        <dbReference type="PIRSR" id="PIRSR637460-1"/>
    </source>
</evidence>
<keyword evidence="5" id="KW-0378">Hydrolase</keyword>
<feature type="signal peptide" evidence="3">
    <location>
        <begin position="1"/>
        <end position="22"/>
    </location>
</feature>
<evidence type="ECO:0000256" key="3">
    <source>
        <dbReference type="SAM" id="SignalP"/>
    </source>
</evidence>
<dbReference type="RefSeq" id="WP_228771883.1">
    <property type="nucleotide sequence ID" value="NZ_FMZZ01000014.1"/>
</dbReference>
<proteinExistence type="predicted"/>
<evidence type="ECO:0000256" key="2">
    <source>
        <dbReference type="PIRSR" id="PIRSR637460-2"/>
    </source>
</evidence>
<gene>
    <name evidence="5" type="ORF">SAMN05216174_1148</name>
</gene>
<feature type="active site" description="Nucleophile" evidence="1">
    <location>
        <position position="38"/>
    </location>
</feature>
<dbReference type="AlphaFoldDB" id="A0A1G6W4G0"/>
<reference evidence="6" key="1">
    <citation type="submission" date="2016-10" db="EMBL/GenBank/DDBJ databases">
        <authorList>
            <person name="Varghese N."/>
            <person name="Submissions S."/>
        </authorList>
    </citation>
    <scope>NUCLEOTIDE SEQUENCE [LARGE SCALE GENOMIC DNA]</scope>
    <source>
        <strain evidence="6">IBRC-M 10403</strain>
    </source>
</reference>
<organism evidence="5 6">
    <name type="scientific">Actinokineospora iranica</name>
    <dbReference type="NCBI Taxonomy" id="1271860"/>
    <lineage>
        <taxon>Bacteria</taxon>
        <taxon>Bacillati</taxon>
        <taxon>Actinomycetota</taxon>
        <taxon>Actinomycetes</taxon>
        <taxon>Pseudonocardiales</taxon>
        <taxon>Pseudonocardiaceae</taxon>
        <taxon>Actinokineospora</taxon>
    </lineage>
</organism>
<dbReference type="EMBL" id="FMZZ01000014">
    <property type="protein sequence ID" value="SDD60810.1"/>
    <property type="molecule type" value="Genomic_DNA"/>
</dbReference>
<keyword evidence="6" id="KW-1185">Reference proteome</keyword>
<evidence type="ECO:0000313" key="5">
    <source>
        <dbReference type="EMBL" id="SDD60810.1"/>
    </source>
</evidence>
<dbReference type="CDD" id="cd01823">
    <property type="entry name" value="SEST_like"/>
    <property type="match status" value="1"/>
</dbReference>